<keyword evidence="7 20" id="KW-0158">Chromosome</keyword>
<dbReference type="PROSITE" id="PS00916">
    <property type="entry name" value="PI3_4_KINASE_2"/>
    <property type="match status" value="1"/>
</dbReference>
<evidence type="ECO:0000256" key="12">
    <source>
        <dbReference type="ARBA" id="ARBA00022777"/>
    </source>
</evidence>
<dbReference type="Gene3D" id="3.30.1010.10">
    <property type="entry name" value="Phosphatidylinositol 3-kinase Catalytic Subunit, Chain A, domain 4"/>
    <property type="match status" value="1"/>
</dbReference>
<dbReference type="InterPro" id="IPR016024">
    <property type="entry name" value="ARM-type_fold"/>
</dbReference>
<feature type="region of interest" description="Disordered" evidence="22">
    <location>
        <begin position="2826"/>
        <end position="2852"/>
    </location>
</feature>
<dbReference type="InterPro" id="IPR011009">
    <property type="entry name" value="Kinase-like_dom_sf"/>
</dbReference>
<dbReference type="PROSITE" id="PS51190">
    <property type="entry name" value="FATC"/>
    <property type="match status" value="1"/>
</dbReference>
<evidence type="ECO:0000256" key="21">
    <source>
        <dbReference type="SAM" id="Coils"/>
    </source>
</evidence>
<organism evidence="26 27">
    <name type="scientific">Aspergillus hiratsukae</name>
    <dbReference type="NCBI Taxonomy" id="1194566"/>
    <lineage>
        <taxon>Eukaryota</taxon>
        <taxon>Fungi</taxon>
        <taxon>Dikarya</taxon>
        <taxon>Ascomycota</taxon>
        <taxon>Pezizomycotina</taxon>
        <taxon>Eurotiomycetes</taxon>
        <taxon>Eurotiomycetidae</taxon>
        <taxon>Eurotiales</taxon>
        <taxon>Aspergillaceae</taxon>
        <taxon>Aspergillus</taxon>
        <taxon>Aspergillus subgen. Fumigati</taxon>
    </lineage>
</organism>
<comment type="catalytic activity">
    <reaction evidence="18 20">
        <text>L-threonyl-[protein] + ATP = O-phospho-L-threonyl-[protein] + ADP + H(+)</text>
        <dbReference type="Rhea" id="RHEA:46608"/>
        <dbReference type="Rhea" id="RHEA-COMP:11060"/>
        <dbReference type="Rhea" id="RHEA-COMP:11605"/>
        <dbReference type="ChEBI" id="CHEBI:15378"/>
        <dbReference type="ChEBI" id="CHEBI:30013"/>
        <dbReference type="ChEBI" id="CHEBI:30616"/>
        <dbReference type="ChEBI" id="CHEBI:61977"/>
        <dbReference type="ChEBI" id="CHEBI:456216"/>
        <dbReference type="EC" id="2.7.11.1"/>
    </reaction>
</comment>
<dbReference type="Pfam" id="PF00454">
    <property type="entry name" value="PI3_PI4_kinase"/>
    <property type="match status" value="1"/>
</dbReference>
<comment type="subunit">
    <text evidence="4">Associates with DNA double-strand breaks.</text>
</comment>
<evidence type="ECO:0000313" key="26">
    <source>
        <dbReference type="EMBL" id="KAF7122113.1"/>
    </source>
</evidence>
<evidence type="ECO:0000256" key="1">
    <source>
        <dbReference type="ARBA" id="ARBA00004123"/>
    </source>
</evidence>
<evidence type="ECO:0000259" key="23">
    <source>
        <dbReference type="PROSITE" id="PS50290"/>
    </source>
</evidence>
<dbReference type="EMBL" id="JACBAD010002029">
    <property type="protein sequence ID" value="KAF7122113.1"/>
    <property type="molecule type" value="Genomic_DNA"/>
</dbReference>
<dbReference type="GO" id="GO:0000781">
    <property type="term" value="C:chromosome, telomeric region"/>
    <property type="evidence" value="ECO:0007669"/>
    <property type="project" value="UniProtKB-SubCell"/>
</dbReference>
<sequence length="2906" mass="326643">MAQVTLDRAIALLSSERLKERSDSLADLKHILQQNKRSSKLTSLNDKACHKIFESLFRFISVERSLYNKASSKGASASRLSACASVIRTAIDVFLRNLRTKSIRAIVDHITGILQVPGEGLWEHLGADYLKCLTTLLRYPPHVEHLAVNEWDKVLNLCLRSIGAPEDEDSQSSGRNGHPSTLDDFLGASSRSTPSRRTSTLALREKQNGDKRIVAEAIVCIQLLTATPTAPVQSAAEKVLRGLGTFLKLSPIAGSEHQAAFNSINTVVMRVIFDQSDSVRMLLLDLIPVIRHLWSTKLMGLKDELLVTIMLCMIILTDATRREPTESLALSIENLLDTLYSEYTKRSEKDILQIDELIFDRASSTQIIDLTLHPRLEVPRSEHNWTVVWLMAKLMILSKELTARLSQPAGGETSKKQRLNSASDEVFRDCVMSSGNRRVCALQLIPVLLQSHPSMESKASLLQRLIPFILDDNSIIASWTMVAVSSIASSADADSPSLKKYWQQAWDLTSRASISQNTSRAACNLMSSILKFDLLDYSVVAGTTSSMLTTMNLNAPSSISDSSLELWAIITRLGAQTNPGSVSNASKQICSWLREAWMIGTVTDRMQTAQVAAFARPLDLLNLFLACTNRQFEVPTPQFRGPSGLVAKGWHFYRSNRELLNYLFHVDGMLGSPSAQSRHYCIPLQLATRQDPNDDIVLDLLQAKSEMFLQAWRSLSDSKSHHVTVDIVQILASFCIVAILYTECILEQSHTRIKDLRGNSEQLWDSLCSFMASRELVFVQGCLELLCPFLSQGNTVGFEKSVVNSSLYRLVSPLSRILENHRQDQKRLLSSDEQEPMDMDDPLLQSNDLLAENMCIINSNRESVPLLYDSATFLRSMTIRLSIFQIAYGSVVQPEQPASSALVEYLTDLDEADLLSARGFLPEVYRACASYERTSLLDLLEDMGEKCLQTYQLERCENSQILCIQMMNSFIKSWTTGDGDHLSDSASDIYNWFTDVLLAKGRASSRVLMAFSRLVEEIFSTNPVYTSGQSNPSPRTILFMILQESDILTKYNVGNLVPKLFRHFPLKDHDAIFDDILESLPRDPDWTEGIALRLFILAGLASQWHTLLRRSIYHMFETPAQLPHSRWHAEKCIRHVANVLGLEDARQLFRLFSSQILYTWTENQSVMSMPFSIFGYATLEDMLRDVQDEIVGQIIMRANEHEANEVSARLGTPFIELLATSFYRAEAYSIARDISTPPGQGTQPKGVENRLKKILGADRFVDLVDKQFPQVIATFFGTLDQCEQIERAFSKRANFQEALGILKSITAKSSSREVLPPNQQPSFRARYLLDELEFLCKRSGYELETIWTPTLASYVCRTLLESIHPALGSLHACSVIRKIRILISIAGPVMLRDYPFEMLLHALRPFLTDVHCSEDALGMFWYLLDAGRSYLTENPSFMAGIAVSTLLSFRKFLTSSAATMQESQSSQSVAVLTIVQRFLQWFEDFLKSYQSPSLSAEAQAFFQRLMESSRKISATGEESDGTEECNLLLEVIQDRNSKTSLLSQSISDHILSLLCASFKSPPNYHQDLVERGYDATANTVALCQTLQDFSPTKEYQLWAARVIGRNFAATGMISDGLLKEQQSALFEPRMAKLNLDLFCQSKARILQVLCSMLQNSSPLEVGLVERTLQLIVSNLASSPGFENYGEIIPPSLLKALVWSPYQCPSIPLPASQAKNHDSFVGWNPGISSAHWARSIALFLTKAAPRDPVIGPLENILHSIPPLAVQVLPYILHDVLLSELEGEANVRQTISEIFRQGLHEADDHSIPHVRLIINCLLYLRNQPRPQEATIVERDEWLEIDFAVASKAANKCRLPKTALLFLEIQASRVVSGSRRSSLVKYEPPPELLHDIFRNVDDPDLFYGVQQSSSLESVMETLEHESSGFKNLLFQSAQYDSEIQLSGDADAHGLLKALNSTNLQGIANSLTSTLKGSKTSVSFDSMMQAAIDLRQWDLPVSPLNTSPSAALFRTFQSLNTSRSLADVSNSVNESLLAILGSLGSTSRSAMSFRAAMRDLGIVTEISDALSAKSLEEINEEWRKIAERNTWLKTTSVHEVGEILKCHEALFSSIKTRDYLKSAVGLTDRDAHLLEVKVIRQSLSITRSHGIQQASLKSAVRLSKLANVCVVQGINVEGATKFDLANVLWDQGEMAASIRMLQQLDNQGDLHKQAIPISRPELLVTLGHHVAEARLEKPEAIIQEYLGPAVKELKNRSGAEEAGRVYHGFAMFCDQQLQNPDGLEDFRRVEQLRNRKEKEVVGLEEMMKNAEGKEREALRHYRTKTKQWFDLDDREYQRLRRSREAFLQQCLENYLLCLKESDIYNNDALRFCALWLDKSDSEIANKAVSKYLNQVQSRKFAPLMNQLTSRLQDTSDEFQNMLFALIFRICVEHPFHGMYQIFASSKSKGGKDPSALSRNRAASRLVDYLKNDKRIGPTWVAVHNTNINYVRFAIERLDEKLKSGAKVPLKKLLTGQRLEQDASTQRLPPPTMKIAIRVDCDYSDVPKLVRYHPEFTVASGVSAPKIVTAVATDGHKYKQLFKGGNDDLRQDAIMEQVFEQVSSLLKDHQATQQRKLGIRTYKVLPLTSNAGIIEFVPHTIPLHDYLMPAHQRYFPKDMKPNVCRKHISDVQTRSLEQRVKTFRQITEHFRPVMRYFFMEKFNSPDDWFSKRLAYTRSTAAISILGHVLGLGDRHGHNILLDERTGEVVHIDLGVAFEQGRVLPVPEVVPFRLTRDLVDGMGITKTEGVFRRCCEFTLEALRQESYSIMTILDVLRYDPLYSWTLSPLRMKRMQDAQEAGDGPPMISGAAEDQRSANEPSEADRALTVVAKKLSKTLSVTATVNELIQQATDERNLAVLYCGMSFEFLSTTMVEG</sequence>
<dbReference type="GO" id="GO:0035556">
    <property type="term" value="P:intracellular signal transduction"/>
    <property type="evidence" value="ECO:0007669"/>
    <property type="project" value="UniProtKB-ARBA"/>
</dbReference>
<dbReference type="GO" id="GO:0004674">
    <property type="term" value="F:protein serine/threonine kinase activity"/>
    <property type="evidence" value="ECO:0007669"/>
    <property type="project" value="UniProtKB-KW"/>
</dbReference>
<dbReference type="SUPFAM" id="SSF48371">
    <property type="entry name" value="ARM repeat"/>
    <property type="match status" value="2"/>
</dbReference>
<feature type="domain" description="PI3K/PI4K catalytic" evidence="23">
    <location>
        <begin position="2543"/>
        <end position="2855"/>
    </location>
</feature>
<dbReference type="FunFam" id="1.10.1070.11:FF:000025">
    <property type="entry name" value="Serine/threonine-protein kinase Tel1"/>
    <property type="match status" value="1"/>
</dbReference>
<evidence type="ECO:0000313" key="27">
    <source>
        <dbReference type="Proteomes" id="UP000630445"/>
    </source>
</evidence>
<evidence type="ECO:0000259" key="24">
    <source>
        <dbReference type="PROSITE" id="PS51189"/>
    </source>
</evidence>
<evidence type="ECO:0000256" key="20">
    <source>
        <dbReference type="RuleBase" id="RU365027"/>
    </source>
</evidence>
<feature type="domain" description="FAT" evidence="24">
    <location>
        <begin position="1842"/>
        <end position="2439"/>
    </location>
</feature>
<evidence type="ECO:0000256" key="10">
    <source>
        <dbReference type="ARBA" id="ARBA00022741"/>
    </source>
</evidence>
<dbReference type="SMART" id="SM01342">
    <property type="entry name" value="TAN"/>
    <property type="match status" value="1"/>
</dbReference>
<dbReference type="InterPro" id="IPR003152">
    <property type="entry name" value="FATC_dom"/>
</dbReference>
<dbReference type="PROSITE" id="PS00915">
    <property type="entry name" value="PI3_4_KINASE_1"/>
    <property type="match status" value="1"/>
</dbReference>
<keyword evidence="15 20" id="KW-0779">Telomere</keyword>
<evidence type="ECO:0000256" key="7">
    <source>
        <dbReference type="ARBA" id="ARBA00022454"/>
    </source>
</evidence>
<dbReference type="PROSITE" id="PS51189">
    <property type="entry name" value="FAT"/>
    <property type="match status" value="1"/>
</dbReference>
<feature type="coiled-coil region" evidence="21">
    <location>
        <begin position="2278"/>
        <end position="2305"/>
    </location>
</feature>
<dbReference type="PANTHER" id="PTHR37079">
    <property type="entry name" value="SERINE/THREONINE-PROTEIN KINASE ATM"/>
    <property type="match status" value="1"/>
</dbReference>
<keyword evidence="8 20" id="KW-0723">Serine/threonine-protein kinase</keyword>
<dbReference type="OrthoDB" id="381190at2759"/>
<dbReference type="InterPro" id="IPR018936">
    <property type="entry name" value="PI3/4_kinase_CS"/>
</dbReference>
<comment type="function">
    <text evidence="17 20">Serine/threonine protein kinase which activates checkpoint signaling upon genotoxic stresses such as ionizing radiation (IR), ultraviolet light (UV), or DNA replication stalling, thereby acting as a DNA damage sensor. Recognizes the substrate consensus sequence [ST]-Q. Phosphorylates histone H2A to form H2AS128ph (gamma-H2A) at sites of DNA damage, involved in the regulation of DNA damage response mechanism. Required for the control of telomere length and genome stability.</text>
</comment>
<dbReference type="SUPFAM" id="SSF56112">
    <property type="entry name" value="Protein kinase-like (PK-like)"/>
    <property type="match status" value="1"/>
</dbReference>
<feature type="compositionally biased region" description="Low complexity" evidence="22">
    <location>
        <begin position="189"/>
        <end position="200"/>
    </location>
</feature>
<keyword evidence="13 20" id="KW-0067">ATP-binding</keyword>
<dbReference type="PANTHER" id="PTHR37079:SF4">
    <property type="entry name" value="SERINE_THREONINE-PROTEIN KINASE ATM"/>
    <property type="match status" value="1"/>
</dbReference>
<reference evidence="26" key="1">
    <citation type="submission" date="2020-06" db="EMBL/GenBank/DDBJ databases">
        <title>Draft genome sequences of strains closely related to Aspergillus parafelis and Aspergillus hiratsukae.</title>
        <authorList>
            <person name="Dos Santos R.A.C."/>
            <person name="Rivero-Menendez O."/>
            <person name="Steenwyk J.L."/>
            <person name="Mead M.E."/>
            <person name="Goldman G.H."/>
            <person name="Alastruey-Izquierdo A."/>
            <person name="Rokas A."/>
        </authorList>
    </citation>
    <scope>NUCLEOTIDE SEQUENCE</scope>
    <source>
        <strain evidence="26">CNM-CM5793</strain>
    </source>
</reference>
<gene>
    <name evidence="26" type="ORF">CNMCM5793_000069</name>
</gene>
<evidence type="ECO:0000256" key="14">
    <source>
        <dbReference type="ARBA" id="ARBA00022853"/>
    </source>
</evidence>
<protein>
    <recommendedName>
        <fullName evidence="6 20">Serine/threonine-protein kinase Tel1</fullName>
        <ecNumber evidence="5 20">2.7.11.1</ecNumber>
    </recommendedName>
</protein>
<keyword evidence="9 20" id="KW-0808">Transferase</keyword>
<dbReference type="InterPro" id="IPR021668">
    <property type="entry name" value="TAN"/>
</dbReference>
<feature type="domain" description="FATC" evidence="25">
    <location>
        <begin position="2866"/>
        <end position="2906"/>
    </location>
</feature>
<dbReference type="FunFam" id="3.30.1010.10:FF:000019">
    <property type="entry name" value="Serine/threonine-protein kinase Tel1"/>
    <property type="match status" value="1"/>
</dbReference>
<dbReference type="GO" id="GO:0005634">
    <property type="term" value="C:nucleus"/>
    <property type="evidence" value="ECO:0007669"/>
    <property type="project" value="UniProtKB-SubCell"/>
</dbReference>
<evidence type="ECO:0000256" key="16">
    <source>
        <dbReference type="ARBA" id="ARBA00023242"/>
    </source>
</evidence>
<dbReference type="GO" id="GO:0006325">
    <property type="term" value="P:chromatin organization"/>
    <property type="evidence" value="ECO:0007669"/>
    <property type="project" value="UniProtKB-KW"/>
</dbReference>
<dbReference type="Proteomes" id="UP000630445">
    <property type="component" value="Unassembled WGS sequence"/>
</dbReference>
<accession>A0A8H6UD69</accession>
<comment type="subcellular location">
    <subcellularLocation>
        <location evidence="2 20">Chromosome</location>
        <location evidence="2 20">Telomere</location>
    </subcellularLocation>
    <subcellularLocation>
        <location evidence="1 20">Nucleus</location>
    </subcellularLocation>
</comment>
<comment type="catalytic activity">
    <reaction evidence="19">
        <text>L-seryl-[protein] + ATP = O-phospho-L-seryl-[protein] + ADP + H(+)</text>
        <dbReference type="Rhea" id="RHEA:17989"/>
        <dbReference type="Rhea" id="RHEA-COMP:9863"/>
        <dbReference type="Rhea" id="RHEA-COMP:11604"/>
        <dbReference type="ChEBI" id="CHEBI:15378"/>
        <dbReference type="ChEBI" id="CHEBI:29999"/>
        <dbReference type="ChEBI" id="CHEBI:30616"/>
        <dbReference type="ChEBI" id="CHEBI:83421"/>
        <dbReference type="ChEBI" id="CHEBI:456216"/>
        <dbReference type="EC" id="2.7.11.1"/>
    </reaction>
</comment>
<proteinExistence type="inferred from homology"/>
<evidence type="ECO:0000256" key="22">
    <source>
        <dbReference type="SAM" id="MobiDB-lite"/>
    </source>
</evidence>
<evidence type="ECO:0000256" key="8">
    <source>
        <dbReference type="ARBA" id="ARBA00022527"/>
    </source>
</evidence>
<keyword evidence="16 20" id="KW-0539">Nucleus</keyword>
<dbReference type="InterPro" id="IPR036940">
    <property type="entry name" value="PI3/4_kinase_cat_sf"/>
</dbReference>
<dbReference type="EC" id="2.7.11.1" evidence="5 20"/>
<evidence type="ECO:0000256" key="15">
    <source>
        <dbReference type="ARBA" id="ARBA00022895"/>
    </source>
</evidence>
<evidence type="ECO:0000256" key="13">
    <source>
        <dbReference type="ARBA" id="ARBA00022840"/>
    </source>
</evidence>
<dbReference type="CDD" id="cd05171">
    <property type="entry name" value="PIKKc_ATM"/>
    <property type="match status" value="1"/>
</dbReference>
<name>A0A8H6UD69_9EURO</name>
<keyword evidence="27" id="KW-1185">Reference proteome</keyword>
<comment type="caution">
    <text evidence="26">The sequence shown here is derived from an EMBL/GenBank/DDBJ whole genome shotgun (WGS) entry which is preliminary data.</text>
</comment>
<dbReference type="SMART" id="SM01343">
    <property type="entry name" value="FATC"/>
    <property type="match status" value="1"/>
</dbReference>
<evidence type="ECO:0000256" key="2">
    <source>
        <dbReference type="ARBA" id="ARBA00004574"/>
    </source>
</evidence>
<dbReference type="SMART" id="SM00146">
    <property type="entry name" value="PI3Kc"/>
    <property type="match status" value="1"/>
</dbReference>
<dbReference type="PROSITE" id="PS50290">
    <property type="entry name" value="PI3_4_KINASE_3"/>
    <property type="match status" value="1"/>
</dbReference>
<evidence type="ECO:0000256" key="9">
    <source>
        <dbReference type="ARBA" id="ARBA00022679"/>
    </source>
</evidence>
<evidence type="ECO:0000256" key="19">
    <source>
        <dbReference type="ARBA" id="ARBA00048679"/>
    </source>
</evidence>
<keyword evidence="11 20" id="KW-0227">DNA damage</keyword>
<keyword evidence="10 20" id="KW-0547">Nucleotide-binding</keyword>
<dbReference type="Pfam" id="PF11640">
    <property type="entry name" value="TAN"/>
    <property type="match status" value="1"/>
</dbReference>
<evidence type="ECO:0000256" key="18">
    <source>
        <dbReference type="ARBA" id="ARBA00047899"/>
    </source>
</evidence>
<evidence type="ECO:0000256" key="5">
    <source>
        <dbReference type="ARBA" id="ARBA00012513"/>
    </source>
</evidence>
<evidence type="ECO:0000256" key="17">
    <source>
        <dbReference type="ARBA" id="ARBA00025079"/>
    </source>
</evidence>
<dbReference type="InterPro" id="IPR000403">
    <property type="entry name" value="PI3/4_kinase_cat_dom"/>
</dbReference>
<evidence type="ECO:0000256" key="11">
    <source>
        <dbReference type="ARBA" id="ARBA00022763"/>
    </source>
</evidence>
<keyword evidence="12 20" id="KW-0418">Kinase</keyword>
<dbReference type="InterPro" id="IPR014009">
    <property type="entry name" value="PIK_FAT"/>
</dbReference>
<evidence type="ECO:0000259" key="25">
    <source>
        <dbReference type="PROSITE" id="PS51190"/>
    </source>
</evidence>
<comment type="similarity">
    <text evidence="3 20">Belongs to the PI3/PI4-kinase family. ATM subfamily.</text>
</comment>
<keyword evidence="14 20" id="KW-0156">Chromatin regulator</keyword>
<feature type="region of interest" description="Disordered" evidence="22">
    <location>
        <begin position="165"/>
        <end position="203"/>
    </location>
</feature>
<dbReference type="Gene3D" id="1.10.1070.11">
    <property type="entry name" value="Phosphatidylinositol 3-/4-kinase, catalytic domain"/>
    <property type="match status" value="1"/>
</dbReference>
<dbReference type="InterPro" id="IPR038980">
    <property type="entry name" value="ATM_plant"/>
</dbReference>
<dbReference type="Pfam" id="PF02260">
    <property type="entry name" value="FATC"/>
    <property type="match status" value="1"/>
</dbReference>
<evidence type="ECO:0000256" key="6">
    <source>
        <dbReference type="ARBA" id="ARBA00014619"/>
    </source>
</evidence>
<dbReference type="GO" id="GO:0006281">
    <property type="term" value="P:DNA repair"/>
    <property type="evidence" value="ECO:0007669"/>
    <property type="project" value="InterPro"/>
</dbReference>
<dbReference type="GO" id="GO:0005524">
    <property type="term" value="F:ATP binding"/>
    <property type="evidence" value="ECO:0007669"/>
    <property type="project" value="UniProtKB-KW"/>
</dbReference>
<evidence type="ECO:0000256" key="4">
    <source>
        <dbReference type="ARBA" id="ARBA00011370"/>
    </source>
</evidence>
<dbReference type="InterPro" id="IPR044107">
    <property type="entry name" value="PIKKc_ATM"/>
</dbReference>
<evidence type="ECO:0000256" key="3">
    <source>
        <dbReference type="ARBA" id="ARBA00010769"/>
    </source>
</evidence>
<keyword evidence="21" id="KW-0175">Coiled coil</keyword>